<organism evidence="1 2">
    <name type="scientific">Colletotrichum phormii</name>
    <dbReference type="NCBI Taxonomy" id="359342"/>
    <lineage>
        <taxon>Eukaryota</taxon>
        <taxon>Fungi</taxon>
        <taxon>Dikarya</taxon>
        <taxon>Ascomycota</taxon>
        <taxon>Pezizomycotina</taxon>
        <taxon>Sordariomycetes</taxon>
        <taxon>Hypocreomycetidae</taxon>
        <taxon>Glomerellales</taxon>
        <taxon>Glomerellaceae</taxon>
        <taxon>Colletotrichum</taxon>
        <taxon>Colletotrichum acutatum species complex</taxon>
    </lineage>
</organism>
<dbReference type="RefSeq" id="XP_060442240.1">
    <property type="nucleotide sequence ID" value="XM_060596163.1"/>
</dbReference>
<gene>
    <name evidence="1" type="ORF">BDP81DRAFT_69019</name>
</gene>
<proteinExistence type="predicted"/>
<protein>
    <submittedName>
        <fullName evidence="1">Uncharacterized protein</fullName>
    </submittedName>
</protein>
<dbReference type="AlphaFoldDB" id="A0AAI9ZMG8"/>
<reference evidence="1" key="1">
    <citation type="submission" date="2021-06" db="EMBL/GenBank/DDBJ databases">
        <title>Comparative genomics, transcriptomics and evolutionary studies reveal genomic signatures of adaptation to plant cell wall in hemibiotrophic fungi.</title>
        <authorList>
            <consortium name="DOE Joint Genome Institute"/>
            <person name="Baroncelli R."/>
            <person name="Diaz J.F."/>
            <person name="Benocci T."/>
            <person name="Peng M."/>
            <person name="Battaglia E."/>
            <person name="Haridas S."/>
            <person name="Andreopoulos W."/>
            <person name="Labutti K."/>
            <person name="Pangilinan J."/>
            <person name="Floch G.L."/>
            <person name="Makela M.R."/>
            <person name="Henrissat B."/>
            <person name="Grigoriev I.V."/>
            <person name="Crouch J.A."/>
            <person name="De Vries R.P."/>
            <person name="Sukno S.A."/>
            <person name="Thon M.R."/>
        </authorList>
    </citation>
    <scope>NUCLEOTIDE SEQUENCE</scope>
    <source>
        <strain evidence="1">CBS 102054</strain>
    </source>
</reference>
<accession>A0AAI9ZMG8</accession>
<sequence>MPDKNAWCFFLFCFPAFYCRRRHYCRTLCDHHNIRRYGRSAILSGFERELEGGVGGFMIPIGIQSGINLGKVTMVILKKRRSLVPETGFRPTLFADSLGLLRRAIFSDSSIRPVTFSCFSPVGPRSPEQLFLAVEELLAPRLESRLGDWQFTLFG</sequence>
<evidence type="ECO:0000313" key="1">
    <source>
        <dbReference type="EMBL" id="KAK1633633.1"/>
    </source>
</evidence>
<dbReference type="GeneID" id="85481025"/>
<name>A0AAI9ZMG8_9PEZI</name>
<dbReference type="EMBL" id="JAHMHQ010000017">
    <property type="protein sequence ID" value="KAK1633633.1"/>
    <property type="molecule type" value="Genomic_DNA"/>
</dbReference>
<evidence type="ECO:0000313" key="2">
    <source>
        <dbReference type="Proteomes" id="UP001243989"/>
    </source>
</evidence>
<keyword evidence="2" id="KW-1185">Reference proteome</keyword>
<dbReference type="Proteomes" id="UP001243989">
    <property type="component" value="Unassembled WGS sequence"/>
</dbReference>
<comment type="caution">
    <text evidence="1">The sequence shown here is derived from an EMBL/GenBank/DDBJ whole genome shotgun (WGS) entry which is preliminary data.</text>
</comment>